<dbReference type="Proteomes" id="UP001596445">
    <property type="component" value="Unassembled WGS sequence"/>
</dbReference>
<keyword evidence="3" id="KW-1185">Reference proteome</keyword>
<feature type="region of interest" description="Disordered" evidence="1">
    <location>
        <begin position="1"/>
        <end position="74"/>
    </location>
</feature>
<feature type="compositionally biased region" description="Low complexity" evidence="1">
    <location>
        <begin position="59"/>
        <end position="74"/>
    </location>
</feature>
<evidence type="ECO:0000313" key="3">
    <source>
        <dbReference type="Proteomes" id="UP001596445"/>
    </source>
</evidence>
<dbReference type="RefSeq" id="WP_382185387.1">
    <property type="nucleotide sequence ID" value="NZ_JBHSZI010000001.1"/>
</dbReference>
<reference evidence="2 3" key="1">
    <citation type="journal article" date="2019" name="Int. J. Syst. Evol. Microbiol.">
        <title>The Global Catalogue of Microorganisms (GCM) 10K type strain sequencing project: providing services to taxonomists for standard genome sequencing and annotation.</title>
        <authorList>
            <consortium name="The Broad Institute Genomics Platform"/>
            <consortium name="The Broad Institute Genome Sequencing Center for Infectious Disease"/>
            <person name="Wu L."/>
            <person name="Ma J."/>
        </authorList>
    </citation>
    <scope>NUCLEOTIDE SEQUENCE [LARGE SCALE GENOMIC DNA]</scope>
    <source>
        <strain evidence="2 3">JCM 30072</strain>
    </source>
</reference>
<accession>A0ABD5W4D0</accession>
<sequence length="74" mass="7801">MQEDIGTSRAASQPPVSEEGETPAPSWGQPRTGQVTQSRSRRPTFPVRGRLAGRFRSRPPGVVDAASVASPSVG</sequence>
<feature type="compositionally biased region" description="Polar residues" evidence="1">
    <location>
        <begin position="29"/>
        <end position="38"/>
    </location>
</feature>
<dbReference type="EMBL" id="JBHSZI010000001">
    <property type="protein sequence ID" value="MFC7058464.1"/>
    <property type="molecule type" value="Genomic_DNA"/>
</dbReference>
<dbReference type="AlphaFoldDB" id="A0ABD5W4D0"/>
<evidence type="ECO:0000313" key="2">
    <source>
        <dbReference type="EMBL" id="MFC7058464.1"/>
    </source>
</evidence>
<name>A0ABD5W4D0_9EURY</name>
<protein>
    <submittedName>
        <fullName evidence="2">Uncharacterized protein</fullName>
    </submittedName>
</protein>
<proteinExistence type="predicted"/>
<organism evidence="2 3">
    <name type="scientific">Halovenus salina</name>
    <dbReference type="NCBI Taxonomy" id="1510225"/>
    <lineage>
        <taxon>Archaea</taxon>
        <taxon>Methanobacteriati</taxon>
        <taxon>Methanobacteriota</taxon>
        <taxon>Stenosarchaea group</taxon>
        <taxon>Halobacteria</taxon>
        <taxon>Halobacteriales</taxon>
        <taxon>Haloarculaceae</taxon>
        <taxon>Halovenus</taxon>
    </lineage>
</organism>
<evidence type="ECO:0000256" key="1">
    <source>
        <dbReference type="SAM" id="MobiDB-lite"/>
    </source>
</evidence>
<gene>
    <name evidence="2" type="ORF">ACFQQG_10090</name>
</gene>
<comment type="caution">
    <text evidence="2">The sequence shown here is derived from an EMBL/GenBank/DDBJ whole genome shotgun (WGS) entry which is preliminary data.</text>
</comment>